<proteinExistence type="predicted"/>
<comment type="caution">
    <text evidence="1">The sequence shown here is derived from an EMBL/GenBank/DDBJ whole genome shotgun (WGS) entry which is preliminary data.</text>
</comment>
<organism evidence="1 2">
    <name type="scientific">Leptospira saintgironsiae</name>
    <dbReference type="NCBI Taxonomy" id="2023183"/>
    <lineage>
        <taxon>Bacteria</taxon>
        <taxon>Pseudomonadati</taxon>
        <taxon>Spirochaetota</taxon>
        <taxon>Spirochaetia</taxon>
        <taxon>Leptospirales</taxon>
        <taxon>Leptospiraceae</taxon>
        <taxon>Leptospira</taxon>
    </lineage>
</organism>
<dbReference type="EMBL" id="NPDR01000006">
    <property type="protein sequence ID" value="PJZ48486.1"/>
    <property type="molecule type" value="Genomic_DNA"/>
</dbReference>
<evidence type="ECO:0000313" key="2">
    <source>
        <dbReference type="Proteomes" id="UP000231926"/>
    </source>
</evidence>
<sequence>MFCNKGREINHDAPHYPVEMPGVWKEIGVNDLRSGNTFAFSKNGTVVYIIDPAICIKKERAMIGEYLWSEDRLYIYFYKFLQLEGGDLNKIKNKCEAEIPGLKLEEKLIILNEGSMKVLGLGNFTQRKNGYDFDDLTSFKTGGSEFYKFSKYPEHFQEIVDHEIKDERRLILEKRNVYIRNNTGKEVRYSFD</sequence>
<name>A0A2M9YAK8_9LEPT</name>
<evidence type="ECO:0000313" key="1">
    <source>
        <dbReference type="EMBL" id="PJZ48486.1"/>
    </source>
</evidence>
<reference evidence="1 2" key="1">
    <citation type="submission" date="2017-07" db="EMBL/GenBank/DDBJ databases">
        <title>Leptospira spp. isolated from tropical soils.</title>
        <authorList>
            <person name="Thibeaux R."/>
            <person name="Iraola G."/>
            <person name="Ferres I."/>
            <person name="Bierque E."/>
            <person name="Girault D."/>
            <person name="Soupe-Gilbert M.-E."/>
            <person name="Picardeau M."/>
            <person name="Goarant C."/>
        </authorList>
    </citation>
    <scope>NUCLEOTIDE SEQUENCE [LARGE SCALE GENOMIC DNA]</scope>
    <source>
        <strain evidence="1 2">FH4-C-A2</strain>
    </source>
</reference>
<dbReference type="Proteomes" id="UP000231926">
    <property type="component" value="Unassembled WGS sequence"/>
</dbReference>
<gene>
    <name evidence="1" type="ORF">CH362_14895</name>
</gene>
<accession>A0A2M9YAK8</accession>
<protein>
    <submittedName>
        <fullName evidence="1">Uncharacterized protein</fullName>
    </submittedName>
</protein>
<keyword evidence="2" id="KW-1185">Reference proteome</keyword>
<dbReference type="AlphaFoldDB" id="A0A2M9YAK8"/>